<dbReference type="STRING" id="425400.LS65_09490"/>
<reference evidence="7 8" key="1">
    <citation type="journal article" date="2014" name="Genome Announc.">
        <title>Draft genome sequences of eight enterohepatic helicobacter species isolated from both laboratory and wild rodents.</title>
        <authorList>
            <person name="Sheh A."/>
            <person name="Shen Z."/>
            <person name="Fox J.G."/>
        </authorList>
    </citation>
    <scope>NUCLEOTIDE SEQUENCE [LARGE SCALE GENOMIC DNA]</scope>
    <source>
        <strain evidence="7 8">MIT 01-6451</strain>
    </source>
</reference>
<dbReference type="SUPFAM" id="SSF74653">
    <property type="entry name" value="TolA/TonB C-terminal domain"/>
    <property type="match status" value="1"/>
</dbReference>
<comment type="caution">
    <text evidence="7">The sequence shown here is derived from an EMBL/GenBank/DDBJ whole genome shotgun (WGS) entry which is preliminary data.</text>
</comment>
<dbReference type="Proteomes" id="UP000029707">
    <property type="component" value="Unassembled WGS sequence"/>
</dbReference>
<dbReference type="GO" id="GO:0055085">
    <property type="term" value="P:transmembrane transport"/>
    <property type="evidence" value="ECO:0007669"/>
    <property type="project" value="InterPro"/>
</dbReference>
<keyword evidence="2 5" id="KW-0812">Transmembrane</keyword>
<dbReference type="OrthoDB" id="10016093at2"/>
<dbReference type="EMBL" id="JRMQ02000001">
    <property type="protein sequence ID" value="TLE03296.1"/>
    <property type="molecule type" value="Genomic_DNA"/>
</dbReference>
<keyword evidence="4 5" id="KW-0472">Membrane</keyword>
<feature type="domain" description="TonB C-terminal" evidence="6">
    <location>
        <begin position="128"/>
        <end position="218"/>
    </location>
</feature>
<evidence type="ECO:0000256" key="5">
    <source>
        <dbReference type="SAM" id="Phobius"/>
    </source>
</evidence>
<dbReference type="AlphaFoldDB" id="A0A4U8TSS5"/>
<sequence length="218" mass="24630">MPKNIEKQIPSNRFSMIVSFCFCSVLYALMFLGYNYARAYFNAAGEVQKMYLLSLQYFNNDAGEDSKAVDKKQKDKSKALDTKKAQSKTLSKKLESKDETLLESAQESAINQTQSVQSRSSNVAEVDSYMKYVYTLITQASMRQSALKNATIKGEVSLIFSIDTQGMIKNIYIRKSSQNSQIDEVAISTIKSIEKELKKPSKEYTMSVTLGVGERKHR</sequence>
<evidence type="ECO:0000256" key="3">
    <source>
        <dbReference type="ARBA" id="ARBA00022989"/>
    </source>
</evidence>
<evidence type="ECO:0000313" key="8">
    <source>
        <dbReference type="Proteomes" id="UP000029707"/>
    </source>
</evidence>
<gene>
    <name evidence="7" type="ORF">LS65_000550</name>
</gene>
<dbReference type="GO" id="GO:0016020">
    <property type="term" value="C:membrane"/>
    <property type="evidence" value="ECO:0007669"/>
    <property type="project" value="UniProtKB-SubCell"/>
</dbReference>
<evidence type="ECO:0000256" key="1">
    <source>
        <dbReference type="ARBA" id="ARBA00004167"/>
    </source>
</evidence>
<evidence type="ECO:0000256" key="2">
    <source>
        <dbReference type="ARBA" id="ARBA00022692"/>
    </source>
</evidence>
<accession>A0A4U8TSS5</accession>
<proteinExistence type="predicted"/>
<dbReference type="NCBIfam" id="TIGR01352">
    <property type="entry name" value="tonB_Cterm"/>
    <property type="match status" value="1"/>
</dbReference>
<name>A0A4U8TSS5_9HELI</name>
<dbReference type="PROSITE" id="PS52015">
    <property type="entry name" value="TONB_CTD"/>
    <property type="match status" value="1"/>
</dbReference>
<organism evidence="7 8">
    <name type="scientific">Helicobacter japonicus</name>
    <dbReference type="NCBI Taxonomy" id="425400"/>
    <lineage>
        <taxon>Bacteria</taxon>
        <taxon>Pseudomonadati</taxon>
        <taxon>Campylobacterota</taxon>
        <taxon>Epsilonproteobacteria</taxon>
        <taxon>Campylobacterales</taxon>
        <taxon>Helicobacteraceae</taxon>
        <taxon>Helicobacter</taxon>
    </lineage>
</organism>
<evidence type="ECO:0000256" key="4">
    <source>
        <dbReference type="ARBA" id="ARBA00023136"/>
    </source>
</evidence>
<evidence type="ECO:0000259" key="6">
    <source>
        <dbReference type="PROSITE" id="PS52015"/>
    </source>
</evidence>
<comment type="subcellular location">
    <subcellularLocation>
        <location evidence="1">Membrane</location>
        <topology evidence="1">Single-pass membrane protein</topology>
    </subcellularLocation>
</comment>
<dbReference type="Pfam" id="PF03544">
    <property type="entry name" value="TonB_C"/>
    <property type="match status" value="1"/>
</dbReference>
<dbReference type="InterPro" id="IPR037682">
    <property type="entry name" value="TonB_C"/>
</dbReference>
<dbReference type="Gene3D" id="3.30.1150.10">
    <property type="match status" value="1"/>
</dbReference>
<dbReference type="RefSeq" id="WP_034363726.1">
    <property type="nucleotide sequence ID" value="NZ_CAMWYW010000057.1"/>
</dbReference>
<protein>
    <submittedName>
        <fullName evidence="7">TonB family protein</fullName>
    </submittedName>
</protein>
<keyword evidence="8" id="KW-1185">Reference proteome</keyword>
<keyword evidence="3 5" id="KW-1133">Transmembrane helix</keyword>
<feature type="transmembrane region" description="Helical" evidence="5">
    <location>
        <begin position="12"/>
        <end position="34"/>
    </location>
</feature>
<dbReference type="InterPro" id="IPR006260">
    <property type="entry name" value="TonB/TolA_C"/>
</dbReference>
<evidence type="ECO:0000313" key="7">
    <source>
        <dbReference type="EMBL" id="TLE03296.1"/>
    </source>
</evidence>